<evidence type="ECO:0000256" key="5">
    <source>
        <dbReference type="ARBA" id="ARBA00022692"/>
    </source>
</evidence>
<dbReference type="Pfam" id="PF02028">
    <property type="entry name" value="BCCT"/>
    <property type="match status" value="2"/>
</dbReference>
<evidence type="ECO:0000313" key="10">
    <source>
        <dbReference type="Proteomes" id="UP000000841"/>
    </source>
</evidence>
<gene>
    <name evidence="9" type="ordered locus">Svir_13950</name>
</gene>
<dbReference type="GO" id="GO:0022857">
    <property type="term" value="F:transmembrane transporter activity"/>
    <property type="evidence" value="ECO:0007669"/>
    <property type="project" value="InterPro"/>
</dbReference>
<dbReference type="GO" id="GO:0005886">
    <property type="term" value="C:plasma membrane"/>
    <property type="evidence" value="ECO:0007669"/>
    <property type="project" value="UniProtKB-SubCell"/>
</dbReference>
<feature type="transmembrane region" description="Helical" evidence="8">
    <location>
        <begin position="484"/>
        <end position="501"/>
    </location>
</feature>
<feature type="transmembrane region" description="Helical" evidence="8">
    <location>
        <begin position="444"/>
        <end position="472"/>
    </location>
</feature>
<feature type="transmembrane region" description="Helical" evidence="8">
    <location>
        <begin position="355"/>
        <end position="373"/>
    </location>
</feature>
<organism evidence="9 10">
    <name type="scientific">Saccharomonospora viridis (strain ATCC 15386 / DSM 43017 / JCM 3036 / CCUG 5913 / NBRC 12207 / NCIMB 9602 / P101)</name>
    <name type="common">Thermoactinomyces viridis</name>
    <dbReference type="NCBI Taxonomy" id="471857"/>
    <lineage>
        <taxon>Bacteria</taxon>
        <taxon>Bacillati</taxon>
        <taxon>Actinomycetota</taxon>
        <taxon>Actinomycetes</taxon>
        <taxon>Pseudonocardiales</taxon>
        <taxon>Pseudonocardiaceae</taxon>
        <taxon>Saccharomonospora</taxon>
    </lineage>
</organism>
<dbReference type="PANTHER" id="PTHR30047:SF7">
    <property type="entry name" value="HIGH-AFFINITY CHOLINE TRANSPORT PROTEIN"/>
    <property type="match status" value="1"/>
</dbReference>
<keyword evidence="10" id="KW-1185">Reference proteome</keyword>
<feature type="transmembrane region" description="Helical" evidence="8">
    <location>
        <begin position="298"/>
        <end position="322"/>
    </location>
</feature>
<evidence type="ECO:0000256" key="1">
    <source>
        <dbReference type="ARBA" id="ARBA00004651"/>
    </source>
</evidence>
<feature type="transmembrane region" description="Helical" evidence="8">
    <location>
        <begin position="385"/>
        <end position="408"/>
    </location>
</feature>
<comment type="subcellular location">
    <subcellularLocation>
        <location evidence="1">Cell membrane</location>
        <topology evidence="1">Multi-pass membrane protein</topology>
    </subcellularLocation>
</comment>
<keyword evidence="7 8" id="KW-0472">Membrane</keyword>
<keyword evidence="6 8" id="KW-1133">Transmembrane helix</keyword>
<keyword evidence="5 8" id="KW-0812">Transmembrane</keyword>
<evidence type="ECO:0000313" key="9">
    <source>
        <dbReference type="EMBL" id="ACU96438.1"/>
    </source>
</evidence>
<dbReference type="PANTHER" id="PTHR30047">
    <property type="entry name" value="HIGH-AFFINITY CHOLINE TRANSPORT PROTEIN-RELATED"/>
    <property type="match status" value="1"/>
</dbReference>
<comment type="similarity">
    <text evidence="2">Belongs to the BCCT transporter (TC 2.A.15) family.</text>
</comment>
<reference evidence="9 10" key="1">
    <citation type="journal article" date="2009" name="Stand. Genomic Sci.">
        <title>Complete genome sequence of Saccharomonospora viridis type strain (P101).</title>
        <authorList>
            <person name="Pati A."/>
            <person name="Sikorski J."/>
            <person name="Nolan M."/>
            <person name="Lapidus A."/>
            <person name="Copeland A."/>
            <person name="Glavina Del Rio T."/>
            <person name="Lucas S."/>
            <person name="Chen F."/>
            <person name="Tice H."/>
            <person name="Pitluck S."/>
            <person name="Cheng J.F."/>
            <person name="Chertkov O."/>
            <person name="Brettin T."/>
            <person name="Han C."/>
            <person name="Detter J.C."/>
            <person name="Kuske C."/>
            <person name="Bruce D."/>
            <person name="Goodwin L."/>
            <person name="Chain P."/>
            <person name="D'haeseleer P."/>
            <person name="Chen A."/>
            <person name="Palaniappan K."/>
            <person name="Ivanova N."/>
            <person name="Mavromatis K."/>
            <person name="Mikhailova N."/>
            <person name="Rohde M."/>
            <person name="Tindall B.J."/>
            <person name="Goker M."/>
            <person name="Bristow J."/>
            <person name="Eisen J.A."/>
            <person name="Markowitz V."/>
            <person name="Hugenholtz P."/>
            <person name="Kyrpides N.C."/>
            <person name="Klenk H.P."/>
        </authorList>
    </citation>
    <scope>NUCLEOTIDE SEQUENCE [LARGE SCALE GENOMIC DNA]</scope>
    <source>
        <strain evidence="10">ATCC 15386 / DSM 43017 / JCM 3036 / NBRC 12207 / P101</strain>
    </source>
</reference>
<feature type="transmembrane region" description="Helical" evidence="8">
    <location>
        <begin position="179"/>
        <end position="199"/>
    </location>
</feature>
<dbReference type="AlphaFoldDB" id="C7MQD9"/>
<feature type="transmembrane region" description="Helical" evidence="8">
    <location>
        <begin position="94"/>
        <end position="115"/>
    </location>
</feature>
<feature type="transmembrane region" description="Helical" evidence="8">
    <location>
        <begin position="226"/>
        <end position="245"/>
    </location>
</feature>
<dbReference type="EMBL" id="CP001683">
    <property type="protein sequence ID" value="ACU96438.1"/>
    <property type="molecule type" value="Genomic_DNA"/>
</dbReference>
<evidence type="ECO:0000256" key="7">
    <source>
        <dbReference type="ARBA" id="ARBA00023136"/>
    </source>
</evidence>
<dbReference type="Proteomes" id="UP000000841">
    <property type="component" value="Chromosome"/>
</dbReference>
<name>C7MQD9_SACVD</name>
<feature type="transmembrane region" description="Helical" evidence="8">
    <location>
        <begin position="513"/>
        <end position="533"/>
    </location>
</feature>
<evidence type="ECO:0000256" key="8">
    <source>
        <dbReference type="SAM" id="Phobius"/>
    </source>
</evidence>
<dbReference type="InterPro" id="IPR000060">
    <property type="entry name" value="BCCT_transptr"/>
</dbReference>
<feature type="transmembrane region" description="Helical" evidence="8">
    <location>
        <begin position="265"/>
        <end position="286"/>
    </location>
</feature>
<feature type="transmembrane region" description="Helical" evidence="8">
    <location>
        <begin position="16"/>
        <end position="35"/>
    </location>
</feature>
<evidence type="ECO:0000256" key="4">
    <source>
        <dbReference type="ARBA" id="ARBA00022475"/>
    </source>
</evidence>
<proteinExistence type="inferred from homology"/>
<dbReference type="KEGG" id="svi:Svir_13950"/>
<dbReference type="HOGENOM" id="CLU_010118_4_1_11"/>
<keyword evidence="3" id="KW-0813">Transport</keyword>
<protein>
    <submittedName>
        <fullName evidence="9">Choline/carnitine/betaine transport</fullName>
    </submittedName>
</protein>
<evidence type="ECO:0000256" key="6">
    <source>
        <dbReference type="ARBA" id="ARBA00022989"/>
    </source>
</evidence>
<keyword evidence="4" id="KW-1003">Cell membrane</keyword>
<evidence type="ECO:0000256" key="2">
    <source>
        <dbReference type="ARBA" id="ARBA00005658"/>
    </source>
</evidence>
<sequence length="568" mass="61656">MLKKLERVLGLKTNPSIFFSAAFLILAFVVGSILFTAEVDSVFRAVSNAVKTNLGWLYILGVTSFLLFLLWIACSRYGNVRLGGKDSRPEYTNVTWFGMLFAAGIGSILMFWGVAEPINHFANPPFSGAHAQVDALAGSMGSPQDFAKRLGEMPVSPGATAPLSENAANEAIGFALYHFGLHTWSIFSLPALAFAYFAYKRGLPFRVSSIFHPLLGNRINGPLGRVIDTVAVIGTLFGVAVSVGLGTLQINSGLNELFGVEVSGVVQILIIAVVTTFATISVATGLDKGIKWLSNINIGMAVALLLFILFTGSTVFLLRGVIESTGTYLSMLVPLSFWNDALPAGDWGWQGTWTVFYWAWTITWAPFVGIFVARISKGRTIREFVLGVLGSPVAFSVVWFSIFGMSSINIEWNEPGSLIGPVVQEGDTAAALFTFLEHFPAPEFMMGFSVLIVIIFFTTSADSASLVVDMLTSGNTTNPPVRQRIFWAVLGGTVAATLIAATGQEALQALEQVITVIGLPFFIIAFAMMYCLVKALRKDIPEEELLSPRARSLLERERKRREAEPEPD</sequence>
<evidence type="ECO:0000256" key="3">
    <source>
        <dbReference type="ARBA" id="ARBA00022448"/>
    </source>
</evidence>
<feature type="transmembrane region" description="Helical" evidence="8">
    <location>
        <begin position="55"/>
        <end position="73"/>
    </location>
</feature>
<accession>C7MQD9</accession>
<dbReference type="NCBIfam" id="TIGR00842">
    <property type="entry name" value="bcct"/>
    <property type="match status" value="1"/>
</dbReference>
<dbReference type="RefSeq" id="WP_015785753.1">
    <property type="nucleotide sequence ID" value="NC_013159.1"/>
</dbReference>
<dbReference type="eggNOG" id="COG1292">
    <property type="taxonomic scope" value="Bacteria"/>
</dbReference>